<sequence>MRRLHYGNGLGKEGAKAWTAGKKKRKGAGAQTGPAAMPSQEQIKTAQMKAVRDPRGTTEIRLSVRWRELGVYTGGTGTEQSGTGTESETDQPATSGDPNDIRPAGLTDTFSKH</sequence>
<evidence type="ECO:0000313" key="3">
    <source>
        <dbReference type="Proteomes" id="UP001066276"/>
    </source>
</evidence>
<accession>A0AAV7VKN5</accession>
<evidence type="ECO:0000256" key="1">
    <source>
        <dbReference type="SAM" id="MobiDB-lite"/>
    </source>
</evidence>
<keyword evidence="3" id="KW-1185">Reference proteome</keyword>
<evidence type="ECO:0000313" key="2">
    <source>
        <dbReference type="EMBL" id="KAJ1200906.1"/>
    </source>
</evidence>
<organism evidence="2 3">
    <name type="scientific">Pleurodeles waltl</name>
    <name type="common">Iberian ribbed newt</name>
    <dbReference type="NCBI Taxonomy" id="8319"/>
    <lineage>
        <taxon>Eukaryota</taxon>
        <taxon>Metazoa</taxon>
        <taxon>Chordata</taxon>
        <taxon>Craniata</taxon>
        <taxon>Vertebrata</taxon>
        <taxon>Euteleostomi</taxon>
        <taxon>Amphibia</taxon>
        <taxon>Batrachia</taxon>
        <taxon>Caudata</taxon>
        <taxon>Salamandroidea</taxon>
        <taxon>Salamandridae</taxon>
        <taxon>Pleurodelinae</taxon>
        <taxon>Pleurodeles</taxon>
    </lineage>
</organism>
<dbReference type="AlphaFoldDB" id="A0AAV7VKN5"/>
<feature type="region of interest" description="Disordered" evidence="1">
    <location>
        <begin position="69"/>
        <end position="113"/>
    </location>
</feature>
<dbReference type="Proteomes" id="UP001066276">
    <property type="component" value="Chromosome 2_1"/>
</dbReference>
<gene>
    <name evidence="2" type="ORF">NDU88_004727</name>
</gene>
<name>A0AAV7VKN5_PLEWA</name>
<comment type="caution">
    <text evidence="2">The sequence shown here is derived from an EMBL/GenBank/DDBJ whole genome shotgun (WGS) entry which is preliminary data.</text>
</comment>
<reference evidence="2" key="1">
    <citation type="journal article" date="2022" name="bioRxiv">
        <title>Sequencing and chromosome-scale assembly of the giantPleurodeles waltlgenome.</title>
        <authorList>
            <person name="Brown T."/>
            <person name="Elewa A."/>
            <person name="Iarovenko S."/>
            <person name="Subramanian E."/>
            <person name="Araus A.J."/>
            <person name="Petzold A."/>
            <person name="Susuki M."/>
            <person name="Suzuki K.-i.T."/>
            <person name="Hayashi T."/>
            <person name="Toyoda A."/>
            <person name="Oliveira C."/>
            <person name="Osipova E."/>
            <person name="Leigh N.D."/>
            <person name="Simon A."/>
            <person name="Yun M.H."/>
        </authorList>
    </citation>
    <scope>NUCLEOTIDE SEQUENCE</scope>
    <source>
        <strain evidence="2">20211129_DDA</strain>
        <tissue evidence="2">Liver</tissue>
    </source>
</reference>
<dbReference type="EMBL" id="JANPWB010000003">
    <property type="protein sequence ID" value="KAJ1200906.1"/>
    <property type="molecule type" value="Genomic_DNA"/>
</dbReference>
<protein>
    <submittedName>
        <fullName evidence="2">Uncharacterized protein</fullName>
    </submittedName>
</protein>
<feature type="region of interest" description="Disordered" evidence="1">
    <location>
        <begin position="1"/>
        <end position="57"/>
    </location>
</feature>
<proteinExistence type="predicted"/>